<dbReference type="EMBL" id="VAVZ01000032">
    <property type="protein sequence ID" value="TLP94738.1"/>
    <property type="molecule type" value="Genomic_DNA"/>
</dbReference>
<evidence type="ECO:0000259" key="1">
    <source>
        <dbReference type="Pfam" id="PF00535"/>
    </source>
</evidence>
<reference evidence="2 3" key="1">
    <citation type="submission" date="2019-05" db="EMBL/GenBank/DDBJ databases">
        <title>Nesterenkonia sp. GY074 isolated from the Southern Atlantic Ocean.</title>
        <authorList>
            <person name="Zhang G."/>
        </authorList>
    </citation>
    <scope>NUCLEOTIDE SEQUENCE [LARGE SCALE GENOMIC DNA]</scope>
    <source>
        <strain evidence="2 3">GY074</strain>
    </source>
</reference>
<protein>
    <submittedName>
        <fullName evidence="2">Glycosyltransferase</fullName>
    </submittedName>
</protein>
<organism evidence="2 3">
    <name type="scientific">Nesterenkonia salmonea</name>
    <dbReference type="NCBI Taxonomy" id="1804987"/>
    <lineage>
        <taxon>Bacteria</taxon>
        <taxon>Bacillati</taxon>
        <taxon>Actinomycetota</taxon>
        <taxon>Actinomycetes</taxon>
        <taxon>Micrococcales</taxon>
        <taxon>Micrococcaceae</taxon>
        <taxon>Nesterenkonia</taxon>
    </lineage>
</organism>
<dbReference type="CDD" id="cd01635">
    <property type="entry name" value="Glycosyltransferase_GTB-type"/>
    <property type="match status" value="1"/>
</dbReference>
<dbReference type="SUPFAM" id="SSF53448">
    <property type="entry name" value="Nucleotide-diphospho-sugar transferases"/>
    <property type="match status" value="1"/>
</dbReference>
<evidence type="ECO:0000313" key="2">
    <source>
        <dbReference type="EMBL" id="TLP94738.1"/>
    </source>
</evidence>
<comment type="caution">
    <text evidence="2">The sequence shown here is derived from an EMBL/GenBank/DDBJ whole genome shotgun (WGS) entry which is preliminary data.</text>
</comment>
<dbReference type="Gene3D" id="3.90.550.10">
    <property type="entry name" value="Spore Coat Polysaccharide Biosynthesis Protein SpsA, Chain A"/>
    <property type="match status" value="1"/>
</dbReference>
<dbReference type="PANTHER" id="PTHR43685">
    <property type="entry name" value="GLYCOSYLTRANSFERASE"/>
    <property type="match status" value="1"/>
</dbReference>
<dbReference type="PANTHER" id="PTHR43685:SF2">
    <property type="entry name" value="GLYCOSYLTRANSFERASE 2-LIKE DOMAIN-CONTAINING PROTEIN"/>
    <property type="match status" value="1"/>
</dbReference>
<dbReference type="OrthoDB" id="8549922at2"/>
<dbReference type="CDD" id="cd00761">
    <property type="entry name" value="Glyco_tranf_GTA_type"/>
    <property type="match status" value="1"/>
</dbReference>
<proteinExistence type="predicted"/>
<dbReference type="InterPro" id="IPR001173">
    <property type="entry name" value="Glyco_trans_2-like"/>
</dbReference>
<dbReference type="InterPro" id="IPR029044">
    <property type="entry name" value="Nucleotide-diphossugar_trans"/>
</dbReference>
<dbReference type="RefSeq" id="WP_138253675.1">
    <property type="nucleotide sequence ID" value="NZ_VAVZ01000032.1"/>
</dbReference>
<evidence type="ECO:0000313" key="3">
    <source>
        <dbReference type="Proteomes" id="UP000310458"/>
    </source>
</evidence>
<keyword evidence="3" id="KW-1185">Reference proteome</keyword>
<keyword evidence="2" id="KW-0808">Transferase</keyword>
<dbReference type="Pfam" id="PF00535">
    <property type="entry name" value="Glycos_transf_2"/>
    <property type="match status" value="1"/>
</dbReference>
<dbReference type="GO" id="GO:0016740">
    <property type="term" value="F:transferase activity"/>
    <property type="evidence" value="ECO:0007669"/>
    <property type="project" value="UniProtKB-KW"/>
</dbReference>
<gene>
    <name evidence="2" type="ORF">FEF26_11480</name>
</gene>
<dbReference type="Proteomes" id="UP000310458">
    <property type="component" value="Unassembled WGS sequence"/>
</dbReference>
<accession>A0A5R9B8W5</accession>
<sequence>MQYKIVNFRADRISGWMFNPDAPQVRQKLAVMVNGEHAATLTCNVFRAELSPDEFPTRNVGFLGSLPPNLWTGETYQVSLQDPTSGETFAESALDTPDALISAESAVSGDVRITERGEVAGWVARAGARTTVQVLVDGQEIFKERANQKKLRFTGKEVDVTVPPEYAFSAQVPPEYFDDEQHFVEVRVNATDTTVAQSTLRLVSAHREKAGLEAERLAATENDIFEPWRKKSTQASAIQLEMLSVTATYAQVRLTGEGLHGRLLLRVGEETAVLHPVSEPRGTVASGETHSQDYAVEIGAGVGFEQMSLFTVGDSLETTFDLRLGDGGGRRPIGLPQTLVEDQNGEFVLSAAELDAGRFGGHAFHTAALDIPVQVVLEEVTADGSHTLVRAEASEGSKQVRRRYGISTGSYSLPLPVEVLRRKTSHLVLRAVHPRGEEILWEDKKFYPSNQFLLTQSLSTSSRSKSADLVKRARQAGRKNYVESFLGTYKYGQADLSLEDITEALSAGSQGGGDVLEPSSGAIWYWLKELRANPGRIDWFTQTAVRNRMGDARDVLAYAASKGRFDFQRVQGLLESARIDLFQEDAEEQLRSDHWAAGVLSLARYLYSAPRDEIDYLDALTLYGMLEKWRGAKRIETTNRSYYGDLLIWRGEFTRAAEVLAEVDPDPVFDYSQNLLALNSVNPNINKEVQVPELWRSEFNELLAQGGASGIQLAPGEMSFYTLTSEVVAPHAPVEEGPLVSVIVPIFEPSRATDVAVSSLLGQTWRNLEVIIVDDSSPPTDENGQPTEYREKLESYAASDSRVRVVFNEQNRGAYSVRNDGLDLARGEFVTVADKDDWHHPQQIETQAKQLIENPELVANESNWIRVDESLKFIMRSATGKVVYPSLPSLMFRREQVLQDLGYWDTVRKSGDSEFKSRLENFYGMKVEPVIDAPLAFALMDGANLTREDMGVGYLAPDRRAYLRGYKRWHRDIREEGTDAFMPKSPQERRFVAPPSFLPQRSHEPPHYDVVFASEFGFLAGNSTSLFNEISVSLEAGLKVGVLPIQNGLIPSASKRQFNRKVDELVLSGQVDRLSLDVQASSDLLIVRWPTAVQAVRDTPALLKVGRAVVVANHPPYEPSGQRRSYDVGQVTRNVERLFGVRPLWAPQSEQIGAMLQPMMPASDLANFSWKGIITLKEEYAERNRVDPSRKPVIGRHARDDAAKWPSDRTVFRQVYPVDGSAEVCILGGAKVPKKLGYLPPRPKGWEVYVFNEIEVEEYLAHKIDFFVYFHSDGWLEAFGMAILEAMSYGVVCVLPRHFEPVFGDAAVYAQPHEVQSVISETWDEEKYKAQQKRAKSFVQDTCTPSAYVRRLMEVKKA</sequence>
<feature type="domain" description="Glycosyltransferase 2-like" evidence="1">
    <location>
        <begin position="741"/>
        <end position="858"/>
    </location>
</feature>
<name>A0A5R9B8W5_9MICC</name>
<dbReference type="InterPro" id="IPR050834">
    <property type="entry name" value="Glycosyltransf_2"/>
</dbReference>
<dbReference type="Gene3D" id="3.40.50.2000">
    <property type="entry name" value="Glycogen Phosphorylase B"/>
    <property type="match status" value="1"/>
</dbReference>